<dbReference type="Proteomes" id="UP000681315">
    <property type="component" value="Unassembled WGS sequence"/>
</dbReference>
<accession>A0ABS3STB5</accession>
<evidence type="ECO:0000313" key="2">
    <source>
        <dbReference type="EMBL" id="MBO3098935.1"/>
    </source>
</evidence>
<evidence type="ECO:0000313" key="3">
    <source>
        <dbReference type="Proteomes" id="UP000681315"/>
    </source>
</evidence>
<evidence type="ECO:0000256" key="1">
    <source>
        <dbReference type="SAM" id="SignalP"/>
    </source>
</evidence>
<organism evidence="2 3">
    <name type="scientific">Gelidibacter pelagius</name>
    <dbReference type="NCBI Taxonomy" id="2819985"/>
    <lineage>
        <taxon>Bacteria</taxon>
        <taxon>Pseudomonadati</taxon>
        <taxon>Bacteroidota</taxon>
        <taxon>Flavobacteriia</taxon>
        <taxon>Flavobacteriales</taxon>
        <taxon>Flavobacteriaceae</taxon>
        <taxon>Gelidibacter</taxon>
    </lineage>
</organism>
<protein>
    <recommendedName>
        <fullName evidence="4">HYR domain-containing protein</fullName>
    </recommendedName>
</protein>
<feature type="non-terminal residue" evidence="2">
    <location>
        <position position="187"/>
    </location>
</feature>
<comment type="caution">
    <text evidence="2">The sequence shown here is derived from an EMBL/GenBank/DDBJ whole genome shotgun (WGS) entry which is preliminary data.</text>
</comment>
<feature type="chain" id="PRO_5047172289" description="HYR domain-containing protein" evidence="1">
    <location>
        <begin position="27"/>
        <end position="187"/>
    </location>
</feature>
<keyword evidence="3" id="KW-1185">Reference proteome</keyword>
<feature type="signal peptide" evidence="1">
    <location>
        <begin position="1"/>
        <end position="26"/>
    </location>
</feature>
<keyword evidence="1" id="KW-0732">Signal</keyword>
<dbReference type="EMBL" id="JAGEVG010000013">
    <property type="protein sequence ID" value="MBO3098935.1"/>
    <property type="molecule type" value="Genomic_DNA"/>
</dbReference>
<dbReference type="RefSeq" id="WP_208234060.1">
    <property type="nucleotide sequence ID" value="NZ_JAGEVG010000013.1"/>
</dbReference>
<proteinExistence type="predicted"/>
<evidence type="ECO:0008006" key="4">
    <source>
        <dbReference type="Google" id="ProtNLM"/>
    </source>
</evidence>
<sequence length="187" mass="20283">MKKNYRYVLQLVLLTLITGASFHTKAENTSILDTHNALYQFERSFIKTLIDEDLERSFERKNEGFRSHKLTPEALCNDITIYLDSSGNTTISPEDLDSNNTGTNFSLDIDTFDCSNIGTPVNVTVTDSSDSSTCSAIVTVEDNLPPVTPTLDDVTGECTATATAPTTTDNCGATITGTSSDPLTYST</sequence>
<name>A0ABS3STB5_9FLAO</name>
<gene>
    <name evidence="2" type="ORF">J4051_11695</name>
</gene>
<reference evidence="2 3" key="1">
    <citation type="submission" date="2021-03" db="EMBL/GenBank/DDBJ databases">
        <title>Gelidibacter sp. nov., isolated from costal sediment.</title>
        <authorList>
            <person name="Lun K.-Y."/>
        </authorList>
    </citation>
    <scope>NUCLEOTIDE SEQUENCE [LARGE SCALE GENOMIC DNA]</scope>
    <source>
        <strain evidence="2 3">DF109</strain>
    </source>
</reference>